<feature type="signal peptide" evidence="3">
    <location>
        <begin position="1"/>
        <end position="17"/>
    </location>
</feature>
<feature type="chain" id="PRO_5013276287" description="Peptidase A1 domain-containing protein" evidence="3">
    <location>
        <begin position="18"/>
        <end position="412"/>
    </location>
</feature>
<dbReference type="Gene3D" id="2.40.70.10">
    <property type="entry name" value="Acid Proteases"/>
    <property type="match status" value="2"/>
</dbReference>
<feature type="domain" description="Peptidase A1" evidence="4">
    <location>
        <begin position="70"/>
        <end position="408"/>
    </location>
</feature>
<dbReference type="InterPro" id="IPR001461">
    <property type="entry name" value="Aspartic_peptidase_A1"/>
</dbReference>
<reference evidence="5 6" key="1">
    <citation type="submission" date="2017-04" db="EMBL/GenBank/DDBJ databases">
        <title>Genome Sequence of the Model Brown-Rot Fungus Postia placenta SB12.</title>
        <authorList>
            <consortium name="DOE Joint Genome Institute"/>
            <person name="Gaskell J."/>
            <person name="Kersten P."/>
            <person name="Larrondo L.F."/>
            <person name="Canessa P."/>
            <person name="Martinez D."/>
            <person name="Hibbett D."/>
            <person name="Schmoll M."/>
            <person name="Kubicek C.P."/>
            <person name="Martinez A.T."/>
            <person name="Yadav J."/>
            <person name="Master E."/>
            <person name="Magnuson J.K."/>
            <person name="James T."/>
            <person name="Yaver D."/>
            <person name="Berka R."/>
            <person name="Labutti K."/>
            <person name="Lipzen A."/>
            <person name="Aerts A."/>
            <person name="Barry K."/>
            <person name="Henrissat B."/>
            <person name="Blanchette R."/>
            <person name="Grigoriev I."/>
            <person name="Cullen D."/>
        </authorList>
    </citation>
    <scope>NUCLEOTIDE SEQUENCE [LARGE SCALE GENOMIC DNA]</scope>
    <source>
        <strain evidence="5 6">MAD-698-R-SB12</strain>
    </source>
</reference>
<evidence type="ECO:0000313" key="6">
    <source>
        <dbReference type="Proteomes" id="UP000194127"/>
    </source>
</evidence>
<dbReference type="RefSeq" id="XP_024342843.1">
    <property type="nucleotide sequence ID" value="XM_024487904.1"/>
</dbReference>
<dbReference type="CDD" id="cd05471">
    <property type="entry name" value="pepsin_like"/>
    <property type="match status" value="1"/>
</dbReference>
<evidence type="ECO:0000256" key="2">
    <source>
        <dbReference type="PIRSR" id="PIRSR601461-1"/>
    </source>
</evidence>
<dbReference type="STRING" id="670580.A0A1X6NBM6"/>
<dbReference type="GO" id="GO:0004190">
    <property type="term" value="F:aspartic-type endopeptidase activity"/>
    <property type="evidence" value="ECO:0007669"/>
    <property type="project" value="InterPro"/>
</dbReference>
<dbReference type="PANTHER" id="PTHR47966">
    <property type="entry name" value="BETA-SITE APP-CLEAVING ENZYME, ISOFORM A-RELATED"/>
    <property type="match status" value="1"/>
</dbReference>
<keyword evidence="3" id="KW-0732">Signal</keyword>
<feature type="active site" evidence="2">
    <location>
        <position position="292"/>
    </location>
</feature>
<dbReference type="SUPFAM" id="SSF50630">
    <property type="entry name" value="Acid proteases"/>
    <property type="match status" value="1"/>
</dbReference>
<dbReference type="PANTHER" id="PTHR47966:SF51">
    <property type="entry name" value="BETA-SITE APP-CLEAVING ENZYME, ISOFORM A-RELATED"/>
    <property type="match status" value="1"/>
</dbReference>
<dbReference type="InterPro" id="IPR033121">
    <property type="entry name" value="PEPTIDASE_A1"/>
</dbReference>
<evidence type="ECO:0000313" key="5">
    <source>
        <dbReference type="EMBL" id="OSX66049.1"/>
    </source>
</evidence>
<dbReference type="InterPro" id="IPR021109">
    <property type="entry name" value="Peptidase_aspartic_dom_sf"/>
</dbReference>
<proteinExistence type="inferred from homology"/>
<dbReference type="InterPro" id="IPR034164">
    <property type="entry name" value="Pepsin-like_dom"/>
</dbReference>
<organism evidence="5 6">
    <name type="scientific">Postia placenta MAD-698-R-SB12</name>
    <dbReference type="NCBI Taxonomy" id="670580"/>
    <lineage>
        <taxon>Eukaryota</taxon>
        <taxon>Fungi</taxon>
        <taxon>Dikarya</taxon>
        <taxon>Basidiomycota</taxon>
        <taxon>Agaricomycotina</taxon>
        <taxon>Agaricomycetes</taxon>
        <taxon>Polyporales</taxon>
        <taxon>Adustoporiaceae</taxon>
        <taxon>Rhodonia</taxon>
    </lineage>
</organism>
<dbReference type="Proteomes" id="UP000194127">
    <property type="component" value="Unassembled WGS sequence"/>
</dbReference>
<keyword evidence="6" id="KW-1185">Reference proteome</keyword>
<dbReference type="PRINTS" id="PR00792">
    <property type="entry name" value="PEPSIN"/>
</dbReference>
<feature type="active site" evidence="2">
    <location>
        <position position="88"/>
    </location>
</feature>
<dbReference type="Pfam" id="PF00026">
    <property type="entry name" value="Asp"/>
    <property type="match status" value="1"/>
</dbReference>
<dbReference type="PROSITE" id="PS51767">
    <property type="entry name" value="PEPTIDASE_A1"/>
    <property type="match status" value="1"/>
</dbReference>
<gene>
    <name evidence="5" type="ORF">POSPLADRAFT_1166015</name>
</gene>
<evidence type="ECO:0000256" key="3">
    <source>
        <dbReference type="SAM" id="SignalP"/>
    </source>
</evidence>
<dbReference type="EMBL" id="KZ110592">
    <property type="protein sequence ID" value="OSX66049.1"/>
    <property type="molecule type" value="Genomic_DNA"/>
</dbReference>
<accession>A0A1X6NBM6</accession>
<protein>
    <recommendedName>
        <fullName evidence="4">Peptidase A1 domain-containing protein</fullName>
    </recommendedName>
</protein>
<dbReference type="OrthoDB" id="771136at2759"/>
<sequence length="412" mass="44508">MLLTAVTTFGLLALSASSSIDSESSDDGSTKIILAARKGPKGYASSLRRRKMSEINVPLGDYYLGTDLQWFGNISVGTPPQTVAVIYDTGSYTLEIDGVQCGAPCGSQPKFDPSLSATFVDLNENSTLVFETGIGVDPLESDTDFVMYLTSARDTVTIGDIVTQNVSLYTIYNQTAAFTPDPFSGIQGMGPSIDGFWAGVVNKGLPALFGMYLTPKAVGHAELTIAGIDQSKFQGKSHLLVIETNTDVHIGELTYANIPSGIDFLWELASPVLYVNGETRSILRQNRTIYFDSGTPNVYFDTNTTEAIYAMISPEIQPYAPEPGAYGIACSKIDQLPAEISVTFTSITGEPFNLTVPSSEFNVGPFEDEPTICQTMINALDVLDLLGGSLLKHYYSVWDIDNQRLGFAPNVY</sequence>
<name>A0A1X6NBM6_9APHY</name>
<evidence type="ECO:0000259" key="4">
    <source>
        <dbReference type="PROSITE" id="PS51767"/>
    </source>
</evidence>
<comment type="similarity">
    <text evidence="1">Belongs to the peptidase A1 family.</text>
</comment>
<dbReference type="AlphaFoldDB" id="A0A1X6NBM6"/>
<dbReference type="GO" id="GO:0006508">
    <property type="term" value="P:proteolysis"/>
    <property type="evidence" value="ECO:0007669"/>
    <property type="project" value="InterPro"/>
</dbReference>
<dbReference type="GeneID" id="36332853"/>
<evidence type="ECO:0000256" key="1">
    <source>
        <dbReference type="ARBA" id="ARBA00007447"/>
    </source>
</evidence>